<dbReference type="AlphaFoldDB" id="A0A511AC06"/>
<evidence type="ECO:0008006" key="4">
    <source>
        <dbReference type="Google" id="ProtNLM"/>
    </source>
</evidence>
<dbReference type="Proteomes" id="UP000321225">
    <property type="component" value="Unassembled WGS sequence"/>
</dbReference>
<keyword evidence="1" id="KW-0732">Signal</keyword>
<feature type="signal peptide" evidence="1">
    <location>
        <begin position="1"/>
        <end position="26"/>
    </location>
</feature>
<dbReference type="EMBL" id="BJUW01000003">
    <property type="protein sequence ID" value="GEK85708.1"/>
    <property type="molecule type" value="Genomic_DNA"/>
</dbReference>
<dbReference type="PROSITE" id="PS51257">
    <property type="entry name" value="PROKAR_LIPOPROTEIN"/>
    <property type="match status" value="1"/>
</dbReference>
<feature type="chain" id="PRO_5038612408" description="Lipoprotein" evidence="1">
    <location>
        <begin position="27"/>
        <end position="214"/>
    </location>
</feature>
<evidence type="ECO:0000256" key="1">
    <source>
        <dbReference type="SAM" id="SignalP"/>
    </source>
</evidence>
<dbReference type="OrthoDB" id="5071344at2"/>
<proteinExistence type="predicted"/>
<reference evidence="2 3" key="1">
    <citation type="submission" date="2019-07" db="EMBL/GenBank/DDBJ databases">
        <title>Whole genome shotgun sequence of Microbacterium aerolatum NBRC 103071.</title>
        <authorList>
            <person name="Hosoyama A."/>
            <person name="Uohara A."/>
            <person name="Ohji S."/>
            <person name="Ichikawa N."/>
        </authorList>
    </citation>
    <scope>NUCLEOTIDE SEQUENCE [LARGE SCALE GENOMIC DNA]</scope>
    <source>
        <strain evidence="2 3">NBRC 103071</strain>
    </source>
</reference>
<name>A0A511AC06_9MICO</name>
<accession>A0A511AC06</accession>
<evidence type="ECO:0000313" key="2">
    <source>
        <dbReference type="EMBL" id="GEK85708.1"/>
    </source>
</evidence>
<gene>
    <name evidence="2" type="ORF">MAE01_08840</name>
</gene>
<dbReference type="RefSeq" id="WP_147038337.1">
    <property type="nucleotide sequence ID" value="NZ_BJUW01000003.1"/>
</dbReference>
<keyword evidence="3" id="KW-1185">Reference proteome</keyword>
<protein>
    <recommendedName>
        <fullName evidence="4">Lipoprotein</fullName>
    </recommendedName>
</protein>
<sequence>MRNRMLHTATAVSALVLALTLSGCTAEQTPTSSPTASTPALESVSFSDGATLPPDTEILWGFGFANDPGWVEVGDAPKPGWWTFVRADKTCIAAFRDSALADVGVDAGGDVDDMNDEEATDAVIAAELGDEFGDVDGLLSDGYFHRHEAGEAQIAHRQFSLSIDGWGRFVAARAFVALDHSAIVVVTCDGADVNIAAQEVLSKNVIAVEPGPQP</sequence>
<organism evidence="2 3">
    <name type="scientific">Microbacterium aerolatum</name>
    <dbReference type="NCBI Taxonomy" id="153731"/>
    <lineage>
        <taxon>Bacteria</taxon>
        <taxon>Bacillati</taxon>
        <taxon>Actinomycetota</taxon>
        <taxon>Actinomycetes</taxon>
        <taxon>Micrococcales</taxon>
        <taxon>Microbacteriaceae</taxon>
        <taxon>Microbacterium</taxon>
    </lineage>
</organism>
<evidence type="ECO:0000313" key="3">
    <source>
        <dbReference type="Proteomes" id="UP000321225"/>
    </source>
</evidence>
<comment type="caution">
    <text evidence="2">The sequence shown here is derived from an EMBL/GenBank/DDBJ whole genome shotgun (WGS) entry which is preliminary data.</text>
</comment>